<dbReference type="AlphaFoldDB" id="A0AAP0AYC4"/>
<evidence type="ECO:0000313" key="1">
    <source>
        <dbReference type="EMBL" id="KAK8919118.1"/>
    </source>
</evidence>
<dbReference type="EMBL" id="JBBWWQ010000019">
    <property type="protein sequence ID" value="KAK8919118.1"/>
    <property type="molecule type" value="Genomic_DNA"/>
</dbReference>
<organism evidence="1 2">
    <name type="scientific">Platanthera zijinensis</name>
    <dbReference type="NCBI Taxonomy" id="2320716"/>
    <lineage>
        <taxon>Eukaryota</taxon>
        <taxon>Viridiplantae</taxon>
        <taxon>Streptophyta</taxon>
        <taxon>Embryophyta</taxon>
        <taxon>Tracheophyta</taxon>
        <taxon>Spermatophyta</taxon>
        <taxon>Magnoliopsida</taxon>
        <taxon>Liliopsida</taxon>
        <taxon>Asparagales</taxon>
        <taxon>Orchidaceae</taxon>
        <taxon>Orchidoideae</taxon>
        <taxon>Orchideae</taxon>
        <taxon>Orchidinae</taxon>
        <taxon>Platanthera</taxon>
    </lineage>
</organism>
<accession>A0AAP0AYC4</accession>
<proteinExistence type="predicted"/>
<evidence type="ECO:0000313" key="2">
    <source>
        <dbReference type="Proteomes" id="UP001418222"/>
    </source>
</evidence>
<sequence length="61" mass="7084">MAFGELYVHLMLPQLAQLQCQMLGMLLLYMGLDQNVVDEDYNKSIQEGLKETVHQTHKYGR</sequence>
<dbReference type="Proteomes" id="UP001418222">
    <property type="component" value="Unassembled WGS sequence"/>
</dbReference>
<protein>
    <submittedName>
        <fullName evidence="1">Uncharacterized protein</fullName>
    </submittedName>
</protein>
<comment type="caution">
    <text evidence="1">The sequence shown here is derived from an EMBL/GenBank/DDBJ whole genome shotgun (WGS) entry which is preliminary data.</text>
</comment>
<gene>
    <name evidence="1" type="ORF">KSP39_PZI021999</name>
</gene>
<name>A0AAP0AYC4_9ASPA</name>
<reference evidence="1 2" key="1">
    <citation type="journal article" date="2022" name="Nat. Plants">
        <title>Genomes of leafy and leafless Platanthera orchids illuminate the evolution of mycoheterotrophy.</title>
        <authorList>
            <person name="Li M.H."/>
            <person name="Liu K.W."/>
            <person name="Li Z."/>
            <person name="Lu H.C."/>
            <person name="Ye Q.L."/>
            <person name="Zhang D."/>
            <person name="Wang J.Y."/>
            <person name="Li Y.F."/>
            <person name="Zhong Z.M."/>
            <person name="Liu X."/>
            <person name="Yu X."/>
            <person name="Liu D.K."/>
            <person name="Tu X.D."/>
            <person name="Liu B."/>
            <person name="Hao Y."/>
            <person name="Liao X.Y."/>
            <person name="Jiang Y.T."/>
            <person name="Sun W.H."/>
            <person name="Chen J."/>
            <person name="Chen Y.Q."/>
            <person name="Ai Y."/>
            <person name="Zhai J.W."/>
            <person name="Wu S.S."/>
            <person name="Zhou Z."/>
            <person name="Hsiao Y.Y."/>
            <person name="Wu W.L."/>
            <person name="Chen Y.Y."/>
            <person name="Lin Y.F."/>
            <person name="Hsu J.L."/>
            <person name="Li C.Y."/>
            <person name="Wang Z.W."/>
            <person name="Zhao X."/>
            <person name="Zhong W.Y."/>
            <person name="Ma X.K."/>
            <person name="Ma L."/>
            <person name="Huang J."/>
            <person name="Chen G.Z."/>
            <person name="Huang M.Z."/>
            <person name="Huang L."/>
            <person name="Peng D.H."/>
            <person name="Luo Y.B."/>
            <person name="Zou S.Q."/>
            <person name="Chen S.P."/>
            <person name="Lan S."/>
            <person name="Tsai W.C."/>
            <person name="Van de Peer Y."/>
            <person name="Liu Z.J."/>
        </authorList>
    </citation>
    <scope>NUCLEOTIDE SEQUENCE [LARGE SCALE GENOMIC DNA]</scope>
    <source>
        <strain evidence="1">Lor287</strain>
    </source>
</reference>
<keyword evidence="2" id="KW-1185">Reference proteome</keyword>